<dbReference type="AlphaFoldDB" id="A0A0N1EPZ0"/>
<dbReference type="EMBL" id="LHPH01000007">
    <property type="protein sequence ID" value="KPH63753.1"/>
    <property type="molecule type" value="Genomic_DNA"/>
</dbReference>
<dbReference type="PANTHER" id="PTHR43747">
    <property type="entry name" value="FAD-BINDING PROTEIN"/>
    <property type="match status" value="1"/>
</dbReference>
<feature type="binding site" evidence="2">
    <location>
        <position position="331"/>
    </location>
    <ligand>
        <name>FAD</name>
        <dbReference type="ChEBI" id="CHEBI:57692"/>
    </ligand>
</feature>
<dbReference type="Gene3D" id="3.50.50.60">
    <property type="entry name" value="FAD/NAD(P)-binding domain"/>
    <property type="match status" value="1"/>
</dbReference>
<dbReference type="STRING" id="187330.AMS58_13620"/>
<evidence type="ECO:0008006" key="5">
    <source>
        <dbReference type="Google" id="ProtNLM"/>
    </source>
</evidence>
<keyword evidence="2" id="KW-0274">FAD</keyword>
<accession>A0A0N1EPZ0</accession>
<dbReference type="SUPFAM" id="SSF51905">
    <property type="entry name" value="FAD/NAD(P)-binding domain"/>
    <property type="match status" value="1"/>
</dbReference>
<dbReference type="PATRIC" id="fig|187330.3.peg.3527"/>
<dbReference type="PIRSF" id="PIRSF011396">
    <property type="entry name" value="Trp_halogenase"/>
    <property type="match status" value="1"/>
</dbReference>
<gene>
    <name evidence="3" type="ORF">ADS77_07475</name>
</gene>
<proteinExistence type="predicted"/>
<dbReference type="Pfam" id="PF04820">
    <property type="entry name" value="Trp_halogenase"/>
    <property type="match status" value="1"/>
</dbReference>
<organism evidence="3 4">
    <name type="scientific">Pseudoalteromonas porphyrae</name>
    <dbReference type="NCBI Taxonomy" id="187330"/>
    <lineage>
        <taxon>Bacteria</taxon>
        <taxon>Pseudomonadati</taxon>
        <taxon>Pseudomonadota</taxon>
        <taxon>Gammaproteobacteria</taxon>
        <taxon>Alteromonadales</taxon>
        <taxon>Pseudoalteromonadaceae</taxon>
        <taxon>Pseudoalteromonas</taxon>
    </lineage>
</organism>
<evidence type="ECO:0000256" key="2">
    <source>
        <dbReference type="PIRSR" id="PIRSR011396-2"/>
    </source>
</evidence>
<dbReference type="PANTHER" id="PTHR43747:SF4">
    <property type="entry name" value="FLAVIN-DEPENDENT TRYPTOPHAN HALOGENASE"/>
    <property type="match status" value="1"/>
</dbReference>
<evidence type="ECO:0000313" key="3">
    <source>
        <dbReference type="EMBL" id="KPH63753.1"/>
    </source>
</evidence>
<keyword evidence="4" id="KW-1185">Reference proteome</keyword>
<name>A0A0N1EPZ0_9GAMM</name>
<evidence type="ECO:0000256" key="1">
    <source>
        <dbReference type="PIRSR" id="PIRSR011396-1"/>
    </source>
</evidence>
<dbReference type="RefSeq" id="WP_054453711.1">
    <property type="nucleotide sequence ID" value="NZ_LHPH01000007.1"/>
</dbReference>
<keyword evidence="2" id="KW-0285">Flavoprotein</keyword>
<feature type="active site" evidence="1">
    <location>
        <position position="76"/>
    </location>
</feature>
<dbReference type="InterPro" id="IPR033856">
    <property type="entry name" value="Trp_halogen"/>
</dbReference>
<protein>
    <recommendedName>
        <fullName evidence="5">Tryptophan halogenase</fullName>
    </recommendedName>
</protein>
<dbReference type="GO" id="GO:0004497">
    <property type="term" value="F:monooxygenase activity"/>
    <property type="evidence" value="ECO:0007669"/>
    <property type="project" value="InterPro"/>
</dbReference>
<evidence type="ECO:0000313" key="4">
    <source>
        <dbReference type="Proteomes" id="UP000037848"/>
    </source>
</evidence>
<feature type="binding site" evidence="2">
    <location>
        <begin position="12"/>
        <end position="15"/>
    </location>
    <ligand>
        <name>FAD</name>
        <dbReference type="ChEBI" id="CHEBI:57692"/>
    </ligand>
</feature>
<sequence>MAIINKLVILGGGSAGWMCAAYLSKQHPKLDITVVESSKIGSIGVGEGSTPHLKTFMDTLGVSEQQWMPQCDASYKAGIYFNNWNGDERRYFHPFYSQMDEKTAEVYCVNANARRRGNGDWQAPDDYFLTGHIAKHNLSPKVHTPMLKEQTYGYHFDATKLAAVLKAYAQEKAVKHIDGEFSQAQLSECGNIVGITLIDGRQVNGDFFIDASGFNALLIEQTLKTPFNSFANELLNDSAVAVATPVTTDGVISCATQSTALSAGWSWQIPLTSRTGNGYVYSSKHITGEQAQSELADQLNIDAQNSAFRHLKMKVGCMQSAWQKNVMAIGLAHSFIEPIEATSLMVTQHSIKLFSQALVKLQNNEQPLALTEHVNQQLHQLVYGIKDYVVAHYATSQRTNSSYWLAATQLTHSSNALKSLLIAWLNGDDFDVYLSKHAQQQVYFRPSWYCLLGGMDFKSERCQQVFDPASTAINNAAKAYLNELCDQHCEPHAKQLHTMKNQYSTSAKVG</sequence>
<dbReference type="InterPro" id="IPR050816">
    <property type="entry name" value="Flavin-dep_Halogenase_NPB"/>
</dbReference>
<dbReference type="Proteomes" id="UP000037848">
    <property type="component" value="Unassembled WGS sequence"/>
</dbReference>
<reference evidence="3 4" key="1">
    <citation type="submission" date="2015-08" db="EMBL/GenBank/DDBJ databases">
        <title>Draft Genome Sequence of Pseudoalteromonas porphyrae UCD-SED14.</title>
        <authorList>
            <person name="Coil D.A."/>
            <person name="Jospin G."/>
            <person name="Lee R.D."/>
            <person name="Eisen J.A."/>
        </authorList>
    </citation>
    <scope>NUCLEOTIDE SEQUENCE [LARGE SCALE GENOMIC DNA]</scope>
    <source>
        <strain evidence="3 4">UCD-SED14</strain>
    </source>
</reference>
<keyword evidence="2" id="KW-0547">Nucleotide-binding</keyword>
<dbReference type="GO" id="GO:0000166">
    <property type="term" value="F:nucleotide binding"/>
    <property type="evidence" value="ECO:0007669"/>
    <property type="project" value="UniProtKB-KW"/>
</dbReference>
<dbReference type="InterPro" id="IPR036188">
    <property type="entry name" value="FAD/NAD-bd_sf"/>
</dbReference>
<comment type="caution">
    <text evidence="3">The sequence shown here is derived from an EMBL/GenBank/DDBJ whole genome shotgun (WGS) entry which is preliminary data.</text>
</comment>
<feature type="binding site" evidence="2">
    <location>
        <position position="76"/>
    </location>
    <ligand>
        <name>7-chloro-L-tryptophan</name>
        <dbReference type="ChEBI" id="CHEBI:58713"/>
    </ligand>
</feature>
<feature type="binding site" evidence="2">
    <location>
        <position position="340"/>
    </location>
    <ligand>
        <name>L-tryptophan</name>
        <dbReference type="ChEBI" id="CHEBI:57912"/>
    </ligand>
</feature>
<dbReference type="InterPro" id="IPR006905">
    <property type="entry name" value="Flavin_halogenase"/>
</dbReference>
<dbReference type="OrthoDB" id="7178350at2"/>